<dbReference type="PANTHER" id="PTHR21240:SF28">
    <property type="entry name" value="ISO-OROTATE DECARBOXYLASE (EUROFUNG)"/>
    <property type="match status" value="1"/>
</dbReference>
<evidence type="ECO:0000256" key="2">
    <source>
        <dbReference type="SAM" id="MobiDB-lite"/>
    </source>
</evidence>
<evidence type="ECO:0000313" key="6">
    <source>
        <dbReference type="Proteomes" id="UP000502035"/>
    </source>
</evidence>
<dbReference type="InterPro" id="IPR006680">
    <property type="entry name" value="Amidohydro-rel"/>
</dbReference>
<dbReference type="InterPro" id="IPR032466">
    <property type="entry name" value="Metal_Hydrolase"/>
</dbReference>
<proteinExistence type="predicted"/>
<dbReference type="RefSeq" id="WP_166315187.1">
    <property type="nucleotide sequence ID" value="NZ_CP049866.1"/>
</dbReference>
<reference evidence="5 6" key="1">
    <citation type="submission" date="2020-03" db="EMBL/GenBank/DDBJ databases">
        <title>Nocardioides sp. nov., isolated from fish.</title>
        <authorList>
            <person name="Hyun D.-W."/>
            <person name="Bae J.-W."/>
        </authorList>
    </citation>
    <scope>NUCLEOTIDE SEQUENCE [LARGE SCALE GENOMIC DNA]</scope>
    <source>
        <strain evidence="5 6">HDW12A</strain>
    </source>
</reference>
<feature type="chain" id="PRO_5039731155" evidence="3">
    <location>
        <begin position="30"/>
        <end position="382"/>
    </location>
</feature>
<dbReference type="SUPFAM" id="SSF51556">
    <property type="entry name" value="Metallo-dependent hydrolases"/>
    <property type="match status" value="1"/>
</dbReference>
<feature type="compositionally biased region" description="Low complexity" evidence="2">
    <location>
        <begin position="29"/>
        <end position="41"/>
    </location>
</feature>
<gene>
    <name evidence="5" type="ORF">G7071_04075</name>
</gene>
<dbReference type="Gene3D" id="3.20.20.140">
    <property type="entry name" value="Metal-dependent hydrolases"/>
    <property type="match status" value="1"/>
</dbReference>
<dbReference type="GO" id="GO:0016787">
    <property type="term" value="F:hydrolase activity"/>
    <property type="evidence" value="ECO:0007669"/>
    <property type="project" value="UniProtKB-KW"/>
</dbReference>
<keyword evidence="6" id="KW-1185">Reference proteome</keyword>
<keyword evidence="3" id="KW-0732">Signal</keyword>
<evidence type="ECO:0000313" key="5">
    <source>
        <dbReference type="EMBL" id="QIK74720.1"/>
    </source>
</evidence>
<keyword evidence="5" id="KW-0378">Hydrolase</keyword>
<evidence type="ECO:0000256" key="3">
    <source>
        <dbReference type="SAM" id="SignalP"/>
    </source>
</evidence>
<dbReference type="EMBL" id="CP049866">
    <property type="protein sequence ID" value="QIK74720.1"/>
    <property type="molecule type" value="Genomic_DNA"/>
</dbReference>
<dbReference type="PANTHER" id="PTHR21240">
    <property type="entry name" value="2-AMINO-3-CARBOXYLMUCONATE-6-SEMIALDEHYDE DECARBOXYLASE"/>
    <property type="match status" value="1"/>
</dbReference>
<feature type="signal peptide" evidence="3">
    <location>
        <begin position="1"/>
        <end position="29"/>
    </location>
</feature>
<dbReference type="GO" id="GO:0019748">
    <property type="term" value="P:secondary metabolic process"/>
    <property type="evidence" value="ECO:0007669"/>
    <property type="project" value="TreeGrafter"/>
</dbReference>
<accession>A0A6G7YD71</accession>
<keyword evidence="1" id="KW-0456">Lyase</keyword>
<dbReference type="GO" id="GO:0005737">
    <property type="term" value="C:cytoplasm"/>
    <property type="evidence" value="ECO:0007669"/>
    <property type="project" value="TreeGrafter"/>
</dbReference>
<dbReference type="Proteomes" id="UP000502035">
    <property type="component" value="Chromosome"/>
</dbReference>
<dbReference type="Pfam" id="PF04909">
    <property type="entry name" value="Amidohydro_2"/>
    <property type="match status" value="1"/>
</dbReference>
<sequence>MTYHPRVLRRRTALAVAAAVPISATALHAPPGSASGVAPSSEHPRHPRGPGTVDVHAHLLPDYYREALRRHGVRRVSGLPVPVWSPRLALRFMNSWHIAAQVLSVPDPAVSFLRTPGARVEMARRLNDTMAALATSSHGRWAGRFGGLAVLPLAADSTPEEIMAAATEARRALTELRLDGVSLLSNYGATYLSDPRFAPLLAALSDLGARVAVHPNVAGPIPATIMPPYLLEGAFNMTRAIVAMSYLQVFTAHPGIHWLMGEAGGALPYLAYRTSLLQLYPAAAQNLGLSDLDDQNIDYGGLSFDTAASAAPAAMSSVREVVPVEQILFGTDWPLRAPAPPRRGATQPALRKVFNEAELRRVTRTNALEHFPALAARMARAR</sequence>
<organism evidence="5 6">
    <name type="scientific">Nocardioides piscis</name>
    <dbReference type="NCBI Taxonomy" id="2714938"/>
    <lineage>
        <taxon>Bacteria</taxon>
        <taxon>Bacillati</taxon>
        <taxon>Actinomycetota</taxon>
        <taxon>Actinomycetes</taxon>
        <taxon>Propionibacteriales</taxon>
        <taxon>Nocardioidaceae</taxon>
        <taxon>Nocardioides</taxon>
    </lineage>
</organism>
<evidence type="ECO:0000256" key="1">
    <source>
        <dbReference type="ARBA" id="ARBA00023239"/>
    </source>
</evidence>
<dbReference type="AlphaFoldDB" id="A0A6G7YD71"/>
<feature type="region of interest" description="Disordered" evidence="2">
    <location>
        <begin position="29"/>
        <end position="52"/>
    </location>
</feature>
<protein>
    <submittedName>
        <fullName evidence="5">Amidohydrolase family protein</fullName>
    </submittedName>
</protein>
<name>A0A6G7YD71_9ACTN</name>
<feature type="domain" description="Amidohydrolase-related" evidence="4">
    <location>
        <begin position="53"/>
        <end position="371"/>
    </location>
</feature>
<dbReference type="InterPro" id="IPR032465">
    <property type="entry name" value="ACMSD"/>
</dbReference>
<dbReference type="GO" id="GO:0016831">
    <property type="term" value="F:carboxy-lyase activity"/>
    <property type="evidence" value="ECO:0007669"/>
    <property type="project" value="InterPro"/>
</dbReference>
<evidence type="ECO:0000259" key="4">
    <source>
        <dbReference type="Pfam" id="PF04909"/>
    </source>
</evidence>
<dbReference type="KEGG" id="npi:G7071_04075"/>